<accession>A0AAP0FVM1</accession>
<dbReference type="Proteomes" id="UP001418222">
    <property type="component" value="Unassembled WGS sequence"/>
</dbReference>
<gene>
    <name evidence="2" type="ORF">KSP39_PZI021503</name>
</gene>
<organism evidence="2 3">
    <name type="scientific">Platanthera zijinensis</name>
    <dbReference type="NCBI Taxonomy" id="2320716"/>
    <lineage>
        <taxon>Eukaryota</taxon>
        <taxon>Viridiplantae</taxon>
        <taxon>Streptophyta</taxon>
        <taxon>Embryophyta</taxon>
        <taxon>Tracheophyta</taxon>
        <taxon>Spermatophyta</taxon>
        <taxon>Magnoliopsida</taxon>
        <taxon>Liliopsida</taxon>
        <taxon>Asparagales</taxon>
        <taxon>Orchidaceae</taxon>
        <taxon>Orchidoideae</taxon>
        <taxon>Orchideae</taxon>
        <taxon>Orchidinae</taxon>
        <taxon>Platanthera</taxon>
    </lineage>
</organism>
<keyword evidence="3" id="KW-1185">Reference proteome</keyword>
<sequence length="134" mass="14917">MDDRQPHTVVHISKPPRHLDDDLLLCRLAQCAPSECEVMIPQRHPRSRWPSSLSAVDTEAGRSVIAHENPPPNPSSPPLQSSASRSVLFLWLMHRGWPREGLLSYELGKQIQHFLYTLGIEDGLGHISQATSAG</sequence>
<comment type="caution">
    <text evidence="2">The sequence shown here is derived from an EMBL/GenBank/DDBJ whole genome shotgun (WGS) entry which is preliminary data.</text>
</comment>
<protein>
    <submittedName>
        <fullName evidence="2">Uncharacterized protein</fullName>
    </submittedName>
</protein>
<name>A0AAP0FVM1_9ASPA</name>
<proteinExistence type="predicted"/>
<evidence type="ECO:0000313" key="3">
    <source>
        <dbReference type="Proteomes" id="UP001418222"/>
    </source>
</evidence>
<dbReference type="EMBL" id="JBBWWQ010000019">
    <property type="protein sequence ID" value="KAK8918585.1"/>
    <property type="molecule type" value="Genomic_DNA"/>
</dbReference>
<reference evidence="2 3" key="1">
    <citation type="journal article" date="2022" name="Nat. Plants">
        <title>Genomes of leafy and leafless Platanthera orchids illuminate the evolution of mycoheterotrophy.</title>
        <authorList>
            <person name="Li M.H."/>
            <person name="Liu K.W."/>
            <person name="Li Z."/>
            <person name="Lu H.C."/>
            <person name="Ye Q.L."/>
            <person name="Zhang D."/>
            <person name="Wang J.Y."/>
            <person name="Li Y.F."/>
            <person name="Zhong Z.M."/>
            <person name="Liu X."/>
            <person name="Yu X."/>
            <person name="Liu D.K."/>
            <person name="Tu X.D."/>
            <person name="Liu B."/>
            <person name="Hao Y."/>
            <person name="Liao X.Y."/>
            <person name="Jiang Y.T."/>
            <person name="Sun W.H."/>
            <person name="Chen J."/>
            <person name="Chen Y.Q."/>
            <person name="Ai Y."/>
            <person name="Zhai J.W."/>
            <person name="Wu S.S."/>
            <person name="Zhou Z."/>
            <person name="Hsiao Y.Y."/>
            <person name="Wu W.L."/>
            <person name="Chen Y.Y."/>
            <person name="Lin Y.F."/>
            <person name="Hsu J.L."/>
            <person name="Li C.Y."/>
            <person name="Wang Z.W."/>
            <person name="Zhao X."/>
            <person name="Zhong W.Y."/>
            <person name="Ma X.K."/>
            <person name="Ma L."/>
            <person name="Huang J."/>
            <person name="Chen G.Z."/>
            <person name="Huang M.Z."/>
            <person name="Huang L."/>
            <person name="Peng D.H."/>
            <person name="Luo Y.B."/>
            <person name="Zou S.Q."/>
            <person name="Chen S.P."/>
            <person name="Lan S."/>
            <person name="Tsai W.C."/>
            <person name="Van de Peer Y."/>
            <person name="Liu Z.J."/>
        </authorList>
    </citation>
    <scope>NUCLEOTIDE SEQUENCE [LARGE SCALE GENOMIC DNA]</scope>
    <source>
        <strain evidence="2">Lor287</strain>
    </source>
</reference>
<evidence type="ECO:0000313" key="2">
    <source>
        <dbReference type="EMBL" id="KAK8918585.1"/>
    </source>
</evidence>
<dbReference type="AlphaFoldDB" id="A0AAP0FVM1"/>
<evidence type="ECO:0000256" key="1">
    <source>
        <dbReference type="SAM" id="MobiDB-lite"/>
    </source>
</evidence>
<feature type="region of interest" description="Disordered" evidence="1">
    <location>
        <begin position="44"/>
        <end position="81"/>
    </location>
</feature>